<feature type="transmembrane region" description="Helical" evidence="17">
    <location>
        <begin position="112"/>
        <end position="133"/>
    </location>
</feature>
<evidence type="ECO:0000259" key="20">
    <source>
        <dbReference type="PROSITE" id="PS51103"/>
    </source>
</evidence>
<dbReference type="InterPro" id="IPR018113">
    <property type="entry name" value="PTrfase_EIIB_Cys"/>
</dbReference>
<dbReference type="Proteomes" id="UP000004846">
    <property type="component" value="Unassembled WGS sequence"/>
</dbReference>
<dbReference type="Gene3D" id="2.70.70.10">
    <property type="entry name" value="Glucose Permease (Domain IIA)"/>
    <property type="match status" value="1"/>
</dbReference>
<evidence type="ECO:0000256" key="1">
    <source>
        <dbReference type="ARBA" id="ARBA00004651"/>
    </source>
</evidence>
<sequence>MAENYQQAAKDIIQLIGMDNIISVTHCQTRLRFILKDHEQVDGKQLEKIDLVKGVFYNGGQYQVILGTGIVTKVYDEIEKLGINVVSKAEQTAILKNNETGMRKTMRILSEIFIPIVPVIAATGLFLGLKGVIFNDTFLQLFGASVANIPESFQQIVSVITDTVFAFLPALIVWSTFKAFNATPVIGIVIGLMMVSPILPNAYAVATPDSGVKAIMAFGFIPVVGAQGSVLSAIAAGIIGAKTELFFRKKMPNILDQIFTPFMTMLITFLIMILGIGPILHTVELGMVDVVQWLIGLPLGLGGFVIGASYPLMVLIGIHHTLTMVETSLLANTGFNALITICAMYGFANVGSCLAFAKKAQDSKVKSTAIGSMLSQLFGVSEPVLFGLLIRWNLKPLLCVLFTSGLGGAILAIFHIQSNSYGLAVIPSFLMYIYSAHQLVIYLLVALLSVGVCYALTSLFAIPQEVLISDKVIEEEEREVFEMQHNTLDEQLFSPVNGYAMNLTAVNDPVFSSEMMGKGLAIMPTANKVYAPADGLLNLVAETGHAYGIQTDAGAEVLIHIGIDTVTLGQEVFQTQVTQGHRVKKGDLLGTFDRKAIKEAGLDSTVMVIITNTSSYLSVEPMMSDHNEITPEQIILNLNTPN</sequence>
<comment type="caution">
    <text evidence="21">The sequence shown here is derived from an EMBL/GenBank/DDBJ whole genome shotgun (WGS) entry which is preliminary data.</text>
</comment>
<feature type="transmembrane region" description="Helical" evidence="17">
    <location>
        <begin position="436"/>
        <end position="462"/>
    </location>
</feature>
<dbReference type="PROSITE" id="PS00371">
    <property type="entry name" value="PTS_EIIA_TYPE_1_HIS"/>
    <property type="match status" value="1"/>
</dbReference>
<dbReference type="InterPro" id="IPR001996">
    <property type="entry name" value="PTS_IIB_1"/>
</dbReference>
<evidence type="ECO:0000259" key="19">
    <source>
        <dbReference type="PROSITE" id="PS51098"/>
    </source>
</evidence>
<dbReference type="GO" id="GO:0009401">
    <property type="term" value="P:phosphoenolpyruvate-dependent sugar phosphotransferase system"/>
    <property type="evidence" value="ECO:0007669"/>
    <property type="project" value="UniProtKB-KW"/>
</dbReference>
<dbReference type="InterPro" id="IPR050558">
    <property type="entry name" value="PTS_Sugar-Specific_Components"/>
</dbReference>
<accession>A0A125W157</accession>
<dbReference type="InterPro" id="IPR036878">
    <property type="entry name" value="Glu_permease_IIB"/>
</dbReference>
<evidence type="ECO:0000256" key="13">
    <source>
        <dbReference type="ARBA" id="ARBA00048931"/>
    </source>
</evidence>
<evidence type="ECO:0000256" key="10">
    <source>
        <dbReference type="ARBA" id="ARBA00023136"/>
    </source>
</evidence>
<feature type="transmembrane region" description="Helical" evidence="17">
    <location>
        <begin position="329"/>
        <end position="348"/>
    </location>
</feature>
<dbReference type="EC" id="2.7.1.211" evidence="11"/>
<dbReference type="NCBIfam" id="TIGR00830">
    <property type="entry name" value="PTBA"/>
    <property type="match status" value="1"/>
</dbReference>
<keyword evidence="4" id="KW-0762">Sugar transport</keyword>
<evidence type="ECO:0000256" key="5">
    <source>
        <dbReference type="ARBA" id="ARBA00022679"/>
    </source>
</evidence>
<keyword evidence="8" id="KW-0418">Kinase</keyword>
<dbReference type="GO" id="GO:0015771">
    <property type="term" value="P:trehalose transport"/>
    <property type="evidence" value="ECO:0007669"/>
    <property type="project" value="TreeGrafter"/>
</dbReference>
<dbReference type="Gene3D" id="3.30.1360.60">
    <property type="entry name" value="Glucose permease domain IIB"/>
    <property type="match status" value="1"/>
</dbReference>
<keyword evidence="2" id="KW-0813">Transport</keyword>
<dbReference type="InterPro" id="IPR013013">
    <property type="entry name" value="PTS_EIIC_1"/>
</dbReference>
<dbReference type="GO" id="GO:0090589">
    <property type="term" value="F:protein-phosphocysteine-trehalose phosphotransferase system transporter activity"/>
    <property type="evidence" value="ECO:0007669"/>
    <property type="project" value="TreeGrafter"/>
</dbReference>
<evidence type="ECO:0000256" key="2">
    <source>
        <dbReference type="ARBA" id="ARBA00022448"/>
    </source>
</evidence>
<evidence type="ECO:0000259" key="18">
    <source>
        <dbReference type="PROSITE" id="PS51093"/>
    </source>
</evidence>
<keyword evidence="5 21" id="KW-0808">Transferase</keyword>
<dbReference type="PANTHER" id="PTHR30175">
    <property type="entry name" value="PHOSPHOTRANSFERASE SYSTEM TRANSPORT PROTEIN"/>
    <property type="match status" value="1"/>
</dbReference>
<dbReference type="InterPro" id="IPR003352">
    <property type="entry name" value="PTS_EIIC"/>
</dbReference>
<feature type="domain" description="PTS EIIA type-1" evidence="18">
    <location>
        <begin position="508"/>
        <end position="612"/>
    </location>
</feature>
<feature type="transmembrane region" description="Helical" evidence="17">
    <location>
        <begin position="262"/>
        <end position="281"/>
    </location>
</feature>
<dbReference type="EMBL" id="AEBR01000110">
    <property type="protein sequence ID" value="EFM81129.1"/>
    <property type="molecule type" value="Genomic_DNA"/>
</dbReference>
<dbReference type="HOGENOM" id="CLU_012312_2_1_9"/>
<evidence type="ECO:0000256" key="3">
    <source>
        <dbReference type="ARBA" id="ARBA00022475"/>
    </source>
</evidence>
<dbReference type="SUPFAM" id="SSF51261">
    <property type="entry name" value="Duplicated hybrid motif"/>
    <property type="match status" value="1"/>
</dbReference>
<dbReference type="GO" id="GO:0005886">
    <property type="term" value="C:plasma membrane"/>
    <property type="evidence" value="ECO:0007669"/>
    <property type="project" value="UniProtKB-SubCell"/>
</dbReference>
<feature type="domain" description="PTS EIIB type-1" evidence="19">
    <location>
        <begin position="5"/>
        <end position="88"/>
    </location>
</feature>
<feature type="transmembrane region" description="Helical" evidence="17">
    <location>
        <begin position="397"/>
        <end position="416"/>
    </location>
</feature>
<comment type="function">
    <text evidence="12">The phosphoenolpyruvate-dependent sugar phosphotransferase system (sugar PTS), a major carbohydrate active transport system, catalyzes the phosphorylation of incoming sugar substrates concomitantly with their translocation across the cell membrane. This system is involved in sucrose transport.</text>
</comment>
<evidence type="ECO:0000256" key="6">
    <source>
        <dbReference type="ARBA" id="ARBA00022683"/>
    </source>
</evidence>
<evidence type="ECO:0000256" key="12">
    <source>
        <dbReference type="ARBA" id="ARBA00045139"/>
    </source>
</evidence>
<reference evidence="22" key="1">
    <citation type="submission" date="2010-07" db="EMBL/GenBank/DDBJ databases">
        <authorList>
            <person name="Weinstock G."/>
            <person name="Sodergren E."/>
            <person name="Clifton S."/>
            <person name="Fulton L."/>
            <person name="Fulton B."/>
            <person name="Courtney L."/>
            <person name="Fronick C."/>
            <person name="Harrison M."/>
            <person name="Strong C."/>
            <person name="Farmer C."/>
            <person name="Delahaunty K."/>
            <person name="Markovic C."/>
            <person name="Hall O."/>
            <person name="Minx P."/>
            <person name="Tomlinson C."/>
            <person name="Mitreva M."/>
            <person name="Hou S."/>
            <person name="Chen J."/>
            <person name="Wollam A."/>
            <person name="Pepin K.H."/>
            <person name="Johnson M."/>
            <person name="Bhonagiri V."/>
            <person name="Zhang X."/>
            <person name="Suruliraj S."/>
            <person name="Warren W."/>
            <person name="Chinwalla A."/>
            <person name="Mardis E.R."/>
            <person name="Wilson R.K."/>
        </authorList>
    </citation>
    <scope>NUCLEOTIDE SEQUENCE [LARGE SCALE GENOMIC DNA]</scope>
    <source>
        <strain evidence="22">TX4248</strain>
    </source>
</reference>
<organism evidence="21 22">
    <name type="scientific">Enterococcus faecalis TX4248</name>
    <dbReference type="NCBI Taxonomy" id="749495"/>
    <lineage>
        <taxon>Bacteria</taxon>
        <taxon>Bacillati</taxon>
        <taxon>Bacillota</taxon>
        <taxon>Bacilli</taxon>
        <taxon>Lactobacillales</taxon>
        <taxon>Enterococcaceae</taxon>
        <taxon>Enterococcus</taxon>
    </lineage>
</organism>
<dbReference type="PROSITE" id="PS51098">
    <property type="entry name" value="PTS_EIIB_TYPE_1"/>
    <property type="match status" value="1"/>
</dbReference>
<dbReference type="GO" id="GO:0022878">
    <property type="term" value="F:protein-N(PI)-phosphohistidine-sucrose phosphotransferase system transporter activity"/>
    <property type="evidence" value="ECO:0007669"/>
    <property type="project" value="RHEA"/>
</dbReference>
<keyword evidence="9 17" id="KW-1133">Transmembrane helix</keyword>
<comment type="catalytic activity">
    <reaction evidence="13">
        <text>N(pros)-phospho-L-histidyl-[protein](out) + sucrose = sucrose 6(G)-phosphate(in) + L-histidyl-[protein]</text>
        <dbReference type="Rhea" id="RHEA:49236"/>
        <dbReference type="Rhea" id="RHEA-COMP:9745"/>
        <dbReference type="Rhea" id="RHEA-COMP:9746"/>
        <dbReference type="ChEBI" id="CHEBI:17992"/>
        <dbReference type="ChEBI" id="CHEBI:29979"/>
        <dbReference type="ChEBI" id="CHEBI:64837"/>
        <dbReference type="ChEBI" id="CHEBI:91002"/>
        <dbReference type="EC" id="2.7.1.211"/>
    </reaction>
</comment>
<gene>
    <name evidence="21" type="ORF">HMPREF9498_03068</name>
</gene>
<dbReference type="PANTHER" id="PTHR30175:SF7">
    <property type="entry name" value="NEGATIVE REGULATOR OF SACY ACTIVITY"/>
    <property type="match status" value="1"/>
</dbReference>
<feature type="active site" description="Phosphocysteine intermediate; for EIIB activity" evidence="16">
    <location>
        <position position="27"/>
    </location>
</feature>
<dbReference type="GO" id="GO:0016301">
    <property type="term" value="F:kinase activity"/>
    <property type="evidence" value="ECO:0007669"/>
    <property type="project" value="UniProtKB-KW"/>
</dbReference>
<dbReference type="InterPro" id="IPR001127">
    <property type="entry name" value="PTS_EIIA_1_perm"/>
</dbReference>
<feature type="transmembrane region" description="Helical" evidence="17">
    <location>
        <begin position="153"/>
        <end position="173"/>
    </location>
</feature>
<feature type="transmembrane region" description="Helical" evidence="17">
    <location>
        <begin position="185"/>
        <end position="203"/>
    </location>
</feature>
<evidence type="ECO:0000256" key="8">
    <source>
        <dbReference type="ARBA" id="ARBA00022777"/>
    </source>
</evidence>
<evidence type="ECO:0000256" key="14">
    <source>
        <dbReference type="ARBA" id="ARBA00074554"/>
    </source>
</evidence>
<keyword evidence="10 17" id="KW-0472">Membrane</keyword>
<evidence type="ECO:0000313" key="21">
    <source>
        <dbReference type="EMBL" id="EFM81129.1"/>
    </source>
</evidence>
<evidence type="ECO:0000256" key="4">
    <source>
        <dbReference type="ARBA" id="ARBA00022597"/>
    </source>
</evidence>
<feature type="transmembrane region" description="Helical" evidence="17">
    <location>
        <begin position="368"/>
        <end position="390"/>
    </location>
</feature>
<dbReference type="InterPro" id="IPR010973">
    <property type="entry name" value="PTS_IIBC_sucr"/>
</dbReference>
<dbReference type="PROSITE" id="PS01035">
    <property type="entry name" value="PTS_EIIB_TYPE_1_CYS"/>
    <property type="match status" value="1"/>
</dbReference>
<feature type="transmembrane region" description="Helical" evidence="17">
    <location>
        <begin position="293"/>
        <end position="317"/>
    </location>
</feature>
<evidence type="ECO:0000256" key="17">
    <source>
        <dbReference type="SAM" id="Phobius"/>
    </source>
</evidence>
<keyword evidence="6" id="KW-0598">Phosphotransferase system</keyword>
<evidence type="ECO:0000256" key="15">
    <source>
        <dbReference type="ARBA" id="ARBA00081008"/>
    </source>
</evidence>
<dbReference type="RefSeq" id="WP_002365674.1">
    <property type="nucleotide sequence ID" value="NZ_GL454489.1"/>
</dbReference>
<dbReference type="CDD" id="cd00212">
    <property type="entry name" value="PTS_IIB_glc"/>
    <property type="match status" value="1"/>
</dbReference>
<keyword evidence="3" id="KW-1003">Cell membrane</keyword>
<dbReference type="PROSITE" id="PS51093">
    <property type="entry name" value="PTS_EIIA_TYPE_1"/>
    <property type="match status" value="1"/>
</dbReference>
<evidence type="ECO:0000256" key="9">
    <source>
        <dbReference type="ARBA" id="ARBA00022989"/>
    </source>
</evidence>
<dbReference type="SUPFAM" id="SSF55604">
    <property type="entry name" value="Glucose permease domain IIB"/>
    <property type="match status" value="1"/>
</dbReference>
<feature type="domain" description="PTS EIIC type-1" evidence="20">
    <location>
        <begin position="120"/>
        <end position="478"/>
    </location>
</feature>
<dbReference type="FunFam" id="2.70.70.10:FF:000001">
    <property type="entry name" value="PTS system glucose-specific IIA component"/>
    <property type="match status" value="1"/>
</dbReference>
<keyword evidence="7 17" id="KW-0812">Transmembrane</keyword>
<evidence type="ECO:0000256" key="16">
    <source>
        <dbReference type="PROSITE-ProRule" id="PRU00421"/>
    </source>
</evidence>
<proteinExistence type="predicted"/>
<dbReference type="Pfam" id="PF02378">
    <property type="entry name" value="PTS_EIIC"/>
    <property type="match status" value="1"/>
</dbReference>
<dbReference type="NCBIfam" id="TIGR00826">
    <property type="entry name" value="EIIB_glc"/>
    <property type="match status" value="1"/>
</dbReference>
<dbReference type="NCBIfam" id="TIGR01996">
    <property type="entry name" value="PTS-II-BC-sucr"/>
    <property type="match status" value="1"/>
</dbReference>
<dbReference type="Pfam" id="PF00358">
    <property type="entry name" value="PTS_EIIA_1"/>
    <property type="match status" value="1"/>
</dbReference>
<feature type="transmembrane region" description="Helical" evidence="17">
    <location>
        <begin position="215"/>
        <end position="241"/>
    </location>
</feature>
<evidence type="ECO:0000256" key="7">
    <source>
        <dbReference type="ARBA" id="ARBA00022692"/>
    </source>
</evidence>
<evidence type="ECO:0000313" key="22">
    <source>
        <dbReference type="Proteomes" id="UP000004846"/>
    </source>
</evidence>
<dbReference type="PROSITE" id="PS51103">
    <property type="entry name" value="PTS_EIIC_TYPE_1"/>
    <property type="match status" value="1"/>
</dbReference>
<dbReference type="FunFam" id="3.30.1360.60:FF:000001">
    <property type="entry name" value="PTS system glucose-specific IIBC component PtsG"/>
    <property type="match status" value="1"/>
</dbReference>
<dbReference type="AlphaFoldDB" id="A0A125W157"/>
<dbReference type="Pfam" id="PF00367">
    <property type="entry name" value="PTS_EIIB"/>
    <property type="match status" value="1"/>
</dbReference>
<dbReference type="InterPro" id="IPR011055">
    <property type="entry name" value="Dup_hybrid_motif"/>
</dbReference>
<comment type="subcellular location">
    <subcellularLocation>
        <location evidence="1">Cell membrane</location>
        <topology evidence="1">Multi-pass membrane protein</topology>
    </subcellularLocation>
</comment>
<evidence type="ECO:0000256" key="11">
    <source>
        <dbReference type="ARBA" id="ARBA00044053"/>
    </source>
</evidence>
<protein>
    <recommendedName>
        <fullName evidence="14">PTS system sucrose-specific EIIBCA component</fullName>
        <ecNumber evidence="11">2.7.1.211</ecNumber>
    </recommendedName>
    <alternativeName>
        <fullName evidence="15">EIIBCA-Scr</fullName>
    </alternativeName>
</protein>
<name>A0A125W157_ENTFL</name>